<sequence length="400" mass="45782">MVTTPKKTAFVTGANGISGNAIIEHLIREPKQEWDRIIITSRTPPKTHWQDPRVEFVAIDFLAPLEEIIRAMEHHCAGVTHAYFTSYVHIDNFKLVAEANIPLFKNFLDAIDIVAGNSLQRVCLQTGGKYYGVHLGPVRAPLVEDEPRYEDHGLNFYYKQEDYLKEMQKKRNWTYNIIRPNAIVGYTPGKNGMSEAVTLALYMLICKEAGQKARFSGNRYFWHCVDDSSYAPSLADMSVWATTQEHTKNEAFNHQNGDVFFWKNLLPKLGDYYGVEVLGEDAIESAGDSEVMEQNFKMGDWAKDKKPVWESICKKYGGNPEAFDWGTWWFMDWAVGKSWPTISSVTKARKMGWQRYDDTYETWIETFRSFENAGILPRPQRGLKRSYAVSNGTNGINGVH</sequence>
<dbReference type="PANTHER" id="PTHR32487:SF0">
    <property type="entry name" value="3-OXO-DELTA(4,5)-STEROID 5-BETA-REDUCTASE"/>
    <property type="match status" value="1"/>
</dbReference>
<comment type="caution">
    <text evidence="2">The sequence shown here is derived from an EMBL/GenBank/DDBJ whole genome shotgun (WGS) entry which is preliminary data.</text>
</comment>
<evidence type="ECO:0000313" key="2">
    <source>
        <dbReference type="EMBL" id="KAH7051147.1"/>
    </source>
</evidence>
<accession>A0ABQ8GBP0</accession>
<protein>
    <submittedName>
        <fullName evidence="2">NAD-dependent epimerase/dehydratase</fullName>
    </submittedName>
</protein>
<dbReference type="InterPro" id="IPR055222">
    <property type="entry name" value="PRISE-like_Rossmann-fold"/>
</dbReference>
<dbReference type="SUPFAM" id="SSF51735">
    <property type="entry name" value="NAD(P)-binding Rossmann-fold domains"/>
    <property type="match status" value="1"/>
</dbReference>
<organism evidence="2 3">
    <name type="scientific">Macrophomina phaseolina</name>
    <dbReference type="NCBI Taxonomy" id="35725"/>
    <lineage>
        <taxon>Eukaryota</taxon>
        <taxon>Fungi</taxon>
        <taxon>Dikarya</taxon>
        <taxon>Ascomycota</taxon>
        <taxon>Pezizomycotina</taxon>
        <taxon>Dothideomycetes</taxon>
        <taxon>Dothideomycetes incertae sedis</taxon>
        <taxon>Botryosphaeriales</taxon>
        <taxon>Botryosphaeriaceae</taxon>
        <taxon>Macrophomina</taxon>
    </lineage>
</organism>
<dbReference type="Pfam" id="PF22917">
    <property type="entry name" value="PRISE"/>
    <property type="match status" value="1"/>
</dbReference>
<reference evidence="2 3" key="1">
    <citation type="journal article" date="2021" name="Nat. Commun.">
        <title>Genetic determinants of endophytism in the Arabidopsis root mycobiome.</title>
        <authorList>
            <person name="Mesny F."/>
            <person name="Miyauchi S."/>
            <person name="Thiergart T."/>
            <person name="Pickel B."/>
            <person name="Atanasova L."/>
            <person name="Karlsson M."/>
            <person name="Huettel B."/>
            <person name="Barry K.W."/>
            <person name="Haridas S."/>
            <person name="Chen C."/>
            <person name="Bauer D."/>
            <person name="Andreopoulos W."/>
            <person name="Pangilinan J."/>
            <person name="LaButti K."/>
            <person name="Riley R."/>
            <person name="Lipzen A."/>
            <person name="Clum A."/>
            <person name="Drula E."/>
            <person name="Henrissat B."/>
            <person name="Kohler A."/>
            <person name="Grigoriev I.V."/>
            <person name="Martin F.M."/>
            <person name="Hacquard S."/>
        </authorList>
    </citation>
    <scope>NUCLEOTIDE SEQUENCE [LARGE SCALE GENOMIC DNA]</scope>
    <source>
        <strain evidence="2 3">MPI-SDFR-AT-0080</strain>
    </source>
</reference>
<dbReference type="PANTHER" id="PTHR32487">
    <property type="entry name" value="3-OXO-DELTA(4,5)-STEROID 5-BETA-REDUCTASE"/>
    <property type="match status" value="1"/>
</dbReference>
<proteinExistence type="predicted"/>
<dbReference type="InterPro" id="IPR036291">
    <property type="entry name" value="NAD(P)-bd_dom_sf"/>
</dbReference>
<feature type="domain" description="PRISE-like Rossmann-fold" evidence="1">
    <location>
        <begin position="9"/>
        <end position="319"/>
    </location>
</feature>
<gene>
    <name evidence="2" type="ORF">B0J12DRAFT_752612</name>
</gene>
<evidence type="ECO:0000259" key="1">
    <source>
        <dbReference type="Pfam" id="PF22917"/>
    </source>
</evidence>
<keyword evidence="3" id="KW-1185">Reference proteome</keyword>
<dbReference type="CDD" id="cd08948">
    <property type="entry name" value="5beta-POR_like_SDR_a"/>
    <property type="match status" value="1"/>
</dbReference>
<name>A0ABQ8GBP0_9PEZI</name>
<dbReference type="EMBL" id="JAGTJR010000012">
    <property type="protein sequence ID" value="KAH7051147.1"/>
    <property type="molecule type" value="Genomic_DNA"/>
</dbReference>
<evidence type="ECO:0000313" key="3">
    <source>
        <dbReference type="Proteomes" id="UP000774617"/>
    </source>
</evidence>
<dbReference type="Gene3D" id="3.40.50.720">
    <property type="entry name" value="NAD(P)-binding Rossmann-like Domain"/>
    <property type="match status" value="1"/>
</dbReference>
<dbReference type="Proteomes" id="UP000774617">
    <property type="component" value="Unassembled WGS sequence"/>
</dbReference>